<feature type="domain" description="hAT-like transposase RNase-H fold" evidence="2">
    <location>
        <begin position="6"/>
        <end position="105"/>
    </location>
</feature>
<sequence length="254" mass="29158">MTNLISGSSYPTANLYFMQVWKIECWLRAHEFSVDETSCQMVEIMTLKFEKYWEEYSDILAIAAVFDPRLKLKCLEYCFSTLDRLTSKSRLAHVRSKIYKLFKAYKKRPSSITSSSQVETLEEDIPAGYSGFYAFVSQKVGSSGKSELDIYLGEPTLDMAAFRHFNVLAYWKDNSCRFKELSSMACDVLSIPITTVASESSFSVGSRVLSKYRSSLLPENIQALICTRNWLRGFPKEGEEEEVEEEKEEEKEEA</sequence>
<dbReference type="EMBL" id="LR881466">
    <property type="protein sequence ID" value="CAD5315049.1"/>
    <property type="molecule type" value="Genomic_DNA"/>
</dbReference>
<name>A0A7G2E360_ARATH</name>
<dbReference type="Proteomes" id="UP000516314">
    <property type="component" value="Chromosome 1"/>
</dbReference>
<evidence type="ECO:0000259" key="2">
    <source>
        <dbReference type="Pfam" id="PF14372"/>
    </source>
</evidence>
<dbReference type="InterPro" id="IPR025525">
    <property type="entry name" value="hAT-like_transposase_RNase-H"/>
</dbReference>
<dbReference type="InterPro" id="IPR012337">
    <property type="entry name" value="RNaseH-like_sf"/>
</dbReference>
<dbReference type="AlphaFoldDB" id="A0A7G2E360"/>
<evidence type="ECO:0000259" key="1">
    <source>
        <dbReference type="Pfam" id="PF05699"/>
    </source>
</evidence>
<dbReference type="Pfam" id="PF14372">
    <property type="entry name" value="hAT-like_RNase-H"/>
    <property type="match status" value="1"/>
</dbReference>
<dbReference type="PANTHER" id="PTHR23272:SF166">
    <property type="entry name" value="ZINC FINGER BED DOMAIN-CONTAINING PROTEIN RICESLEEPER 2-LIKE ISOFORM X1"/>
    <property type="match status" value="1"/>
</dbReference>
<reference evidence="3 4" key="1">
    <citation type="submission" date="2020-09" db="EMBL/GenBank/DDBJ databases">
        <authorList>
            <person name="Ashkenazy H."/>
        </authorList>
    </citation>
    <scope>NUCLEOTIDE SEQUENCE [LARGE SCALE GENOMIC DNA]</scope>
    <source>
        <strain evidence="4">cv. Cdm-0</strain>
    </source>
</reference>
<organism evidence="3 4">
    <name type="scientific">Arabidopsis thaliana</name>
    <name type="common">Mouse-ear cress</name>
    <dbReference type="NCBI Taxonomy" id="3702"/>
    <lineage>
        <taxon>Eukaryota</taxon>
        <taxon>Viridiplantae</taxon>
        <taxon>Streptophyta</taxon>
        <taxon>Embryophyta</taxon>
        <taxon>Tracheophyta</taxon>
        <taxon>Spermatophyta</taxon>
        <taxon>Magnoliopsida</taxon>
        <taxon>eudicotyledons</taxon>
        <taxon>Gunneridae</taxon>
        <taxon>Pentapetalae</taxon>
        <taxon>rosids</taxon>
        <taxon>malvids</taxon>
        <taxon>Brassicales</taxon>
        <taxon>Brassicaceae</taxon>
        <taxon>Camelineae</taxon>
        <taxon>Arabidopsis</taxon>
    </lineage>
</organism>
<dbReference type="GO" id="GO:0046983">
    <property type="term" value="F:protein dimerization activity"/>
    <property type="evidence" value="ECO:0007669"/>
    <property type="project" value="InterPro"/>
</dbReference>
<protein>
    <submittedName>
        <fullName evidence="3">(thale cress) hypothetical protein</fullName>
    </submittedName>
</protein>
<dbReference type="SUPFAM" id="SSF53098">
    <property type="entry name" value="Ribonuclease H-like"/>
    <property type="match status" value="1"/>
</dbReference>
<accession>A0A7G2E360</accession>
<dbReference type="GO" id="GO:0003677">
    <property type="term" value="F:DNA binding"/>
    <property type="evidence" value="ECO:0007669"/>
    <property type="project" value="InterPro"/>
</dbReference>
<gene>
    <name evidence="3" type="ORF">AT9943_LOCUS3451</name>
</gene>
<feature type="domain" description="HAT C-terminal dimerisation" evidence="1">
    <location>
        <begin position="147"/>
        <end position="231"/>
    </location>
</feature>
<evidence type="ECO:0000313" key="3">
    <source>
        <dbReference type="EMBL" id="CAD5315049.1"/>
    </source>
</evidence>
<dbReference type="Pfam" id="PF05699">
    <property type="entry name" value="Dimer_Tnp_hAT"/>
    <property type="match status" value="1"/>
</dbReference>
<dbReference type="PANTHER" id="PTHR23272">
    <property type="entry name" value="BED FINGER-RELATED"/>
    <property type="match status" value="1"/>
</dbReference>
<evidence type="ECO:0000313" key="4">
    <source>
        <dbReference type="Proteomes" id="UP000516314"/>
    </source>
</evidence>
<dbReference type="InterPro" id="IPR008906">
    <property type="entry name" value="HATC_C_dom"/>
</dbReference>
<proteinExistence type="predicted"/>